<dbReference type="InterPro" id="IPR000182">
    <property type="entry name" value="GNAT_dom"/>
</dbReference>
<evidence type="ECO:0000256" key="8">
    <source>
        <dbReference type="RuleBase" id="RU365086"/>
    </source>
</evidence>
<dbReference type="AlphaFoldDB" id="A0A061AJW3"/>
<dbReference type="InterPro" id="IPR039143">
    <property type="entry name" value="GNPNAT1-like"/>
</dbReference>
<evidence type="ECO:0000256" key="7">
    <source>
        <dbReference type="ARBA" id="ARBA00069869"/>
    </source>
</evidence>
<dbReference type="PROSITE" id="PS51186">
    <property type="entry name" value="GNAT"/>
    <property type="match status" value="1"/>
</dbReference>
<dbReference type="Gene3D" id="3.40.630.30">
    <property type="match status" value="1"/>
</dbReference>
<evidence type="ECO:0000256" key="5">
    <source>
        <dbReference type="ARBA" id="ARBA00023315"/>
    </source>
</evidence>
<dbReference type="PANTHER" id="PTHR13355">
    <property type="entry name" value="GLUCOSAMINE 6-PHOSPHATE N-ACETYLTRANSFERASE"/>
    <property type="match status" value="1"/>
</dbReference>
<comment type="pathway">
    <text evidence="1 8">Nucleotide-sugar biosynthesis; UDP-N-acetyl-alpha-D-glucosamine biosynthesis; N-acetyl-alpha-D-glucosamine 1-phosphate from alpha-D-glucosamine 6-phosphate (route I): step 1/2.</text>
</comment>
<dbReference type="GO" id="GO:0006048">
    <property type="term" value="P:UDP-N-acetylglucosamine biosynthetic process"/>
    <property type="evidence" value="ECO:0007669"/>
    <property type="project" value="UniProtKB-UniRule"/>
</dbReference>
<evidence type="ECO:0000256" key="4">
    <source>
        <dbReference type="ARBA" id="ARBA00022679"/>
    </source>
</evidence>
<dbReference type="CDD" id="cd04301">
    <property type="entry name" value="NAT_SF"/>
    <property type="match status" value="1"/>
</dbReference>
<accession>A0A061AJW3</accession>
<dbReference type="PANTHER" id="PTHR13355:SF11">
    <property type="entry name" value="GLUCOSAMINE 6-PHOSPHATE N-ACETYLTRANSFERASE"/>
    <property type="match status" value="1"/>
</dbReference>
<evidence type="ECO:0000256" key="6">
    <source>
        <dbReference type="ARBA" id="ARBA00048964"/>
    </source>
</evidence>
<comment type="similarity">
    <text evidence="2 8">Belongs to the acetyltransferase family. GNA1 subfamily.</text>
</comment>
<dbReference type="FunFam" id="3.40.630.30:FF:000136">
    <property type="entry name" value="Glucosamine 6-phosphate N-acetyltransferase"/>
    <property type="match status" value="1"/>
</dbReference>
<evidence type="ECO:0000259" key="9">
    <source>
        <dbReference type="PROSITE" id="PS51186"/>
    </source>
</evidence>
<evidence type="ECO:0000256" key="2">
    <source>
        <dbReference type="ARBA" id="ARBA00006048"/>
    </source>
</evidence>
<gene>
    <name evidence="10" type="ORF">CYFA0S_01e10528g</name>
</gene>
<dbReference type="PhylomeDB" id="A0A061AJW3"/>
<organism evidence="10">
    <name type="scientific">Cyberlindnera fabianii</name>
    <name type="common">Yeast</name>
    <name type="synonym">Hansenula fabianii</name>
    <dbReference type="NCBI Taxonomy" id="36022"/>
    <lineage>
        <taxon>Eukaryota</taxon>
        <taxon>Fungi</taxon>
        <taxon>Dikarya</taxon>
        <taxon>Ascomycota</taxon>
        <taxon>Saccharomycotina</taxon>
        <taxon>Saccharomycetes</taxon>
        <taxon>Phaffomycetales</taxon>
        <taxon>Phaffomycetaceae</taxon>
        <taxon>Cyberlindnera</taxon>
    </lineage>
</organism>
<dbReference type="VEuPathDB" id="FungiDB:BON22_0379"/>
<dbReference type="EMBL" id="LK052886">
    <property type="protein sequence ID" value="CDR37425.1"/>
    <property type="molecule type" value="Genomic_DNA"/>
</dbReference>
<keyword evidence="5 8" id="KW-0012">Acyltransferase</keyword>
<dbReference type="UniPathway" id="UPA00113">
    <property type="reaction ID" value="UER00529"/>
</dbReference>
<evidence type="ECO:0000313" key="10">
    <source>
        <dbReference type="EMBL" id="CDR37425.1"/>
    </source>
</evidence>
<protein>
    <recommendedName>
        <fullName evidence="7 8">Glucosamine 6-phosphate N-acetyltransferase</fullName>
        <ecNumber evidence="3 8">2.3.1.4</ecNumber>
    </recommendedName>
</protein>
<sequence length="154" mass="16748">MSLPEGYSIRRMLATDHALGVLTTLSALTTVGDISAAEFSAVVSKWDAITLSNGKPAYNPRVILNEKNEVVATGMILIEEKLVHQCGFVGHIEDIAVRVDQQGKSLGKTLIKHLIEVGKEAGCYKIILDCDPKNVGFYEKCGLSKAGVEMQIRF</sequence>
<reference evidence="10" key="1">
    <citation type="journal article" date="2014" name="Genome Announc.">
        <title>Genome sequence of the yeast Cyberlindnera fabianii (Hansenula fabianii).</title>
        <authorList>
            <person name="Freel K.C."/>
            <person name="Sarilar V."/>
            <person name="Neuveglise C."/>
            <person name="Devillers H."/>
            <person name="Friedrich A."/>
            <person name="Schacherer J."/>
        </authorList>
    </citation>
    <scope>NUCLEOTIDE SEQUENCE</scope>
    <source>
        <strain evidence="10">YJS4271</strain>
    </source>
</reference>
<name>A0A061AJW3_CYBFA</name>
<dbReference type="GO" id="GO:0004343">
    <property type="term" value="F:glucosamine 6-phosphate N-acetyltransferase activity"/>
    <property type="evidence" value="ECO:0007669"/>
    <property type="project" value="UniProtKB-UniRule"/>
</dbReference>
<feature type="domain" description="N-acetyltransferase" evidence="9">
    <location>
        <begin position="7"/>
        <end position="154"/>
    </location>
</feature>
<dbReference type="EC" id="2.3.1.4" evidence="3 8"/>
<dbReference type="OrthoDB" id="10039976at2759"/>
<evidence type="ECO:0000256" key="3">
    <source>
        <dbReference type="ARBA" id="ARBA00012703"/>
    </source>
</evidence>
<keyword evidence="4 8" id="KW-0808">Transferase</keyword>
<dbReference type="Pfam" id="PF00583">
    <property type="entry name" value="Acetyltransf_1"/>
    <property type="match status" value="1"/>
</dbReference>
<dbReference type="InterPro" id="IPR016181">
    <property type="entry name" value="Acyl_CoA_acyltransferase"/>
</dbReference>
<dbReference type="SUPFAM" id="SSF55729">
    <property type="entry name" value="Acyl-CoA N-acyltransferases (Nat)"/>
    <property type="match status" value="1"/>
</dbReference>
<proteinExistence type="inferred from homology"/>
<comment type="catalytic activity">
    <reaction evidence="6 8">
        <text>D-glucosamine 6-phosphate + acetyl-CoA = N-acetyl-D-glucosamine 6-phosphate + CoA + H(+)</text>
        <dbReference type="Rhea" id="RHEA:10292"/>
        <dbReference type="ChEBI" id="CHEBI:15378"/>
        <dbReference type="ChEBI" id="CHEBI:57287"/>
        <dbReference type="ChEBI" id="CHEBI:57288"/>
        <dbReference type="ChEBI" id="CHEBI:57513"/>
        <dbReference type="ChEBI" id="CHEBI:58725"/>
        <dbReference type="EC" id="2.3.1.4"/>
    </reaction>
</comment>
<evidence type="ECO:0000256" key="1">
    <source>
        <dbReference type="ARBA" id="ARBA00004832"/>
    </source>
</evidence>